<dbReference type="Proteomes" id="UP000671995">
    <property type="component" value="Chromosome"/>
</dbReference>
<dbReference type="InterPro" id="IPR015927">
    <property type="entry name" value="Peptidase_S24_S26A/B/C"/>
</dbReference>
<dbReference type="PANTHER" id="PTHR40661:SF1">
    <property type="entry name" value="HTH CRO_C1-TYPE DOMAIN-CONTAINING PROTEIN"/>
    <property type="match status" value="1"/>
</dbReference>
<dbReference type="EMBL" id="CP054257">
    <property type="protein sequence ID" value="QTQ12009.1"/>
    <property type="molecule type" value="Genomic_DNA"/>
</dbReference>
<evidence type="ECO:0000256" key="2">
    <source>
        <dbReference type="ARBA" id="ARBA00023125"/>
    </source>
</evidence>
<dbReference type="SUPFAM" id="SSF51306">
    <property type="entry name" value="LexA/Signal peptidase"/>
    <property type="match status" value="1"/>
</dbReference>
<evidence type="ECO:0000313" key="6">
    <source>
        <dbReference type="Proteomes" id="UP000671995"/>
    </source>
</evidence>
<proteinExistence type="predicted"/>
<sequence length="140" mass="15987">MFLVEAAAGKGREVAEYYDVTQIPILERFIYPYKANQVKAVIVKGDSMNGIHICHNDMVLFVPEEKEGNDIFVISINNNVLVKRLEFNPAEHCVRVLSENEKYAPIVIKENGGDILTVNGRVIVVLHRRCNALWRSVVYW</sequence>
<dbReference type="RefSeq" id="WP_210116723.1">
    <property type="nucleotide sequence ID" value="NZ_CP054257.1"/>
</dbReference>
<dbReference type="InterPro" id="IPR039418">
    <property type="entry name" value="LexA-like"/>
</dbReference>
<dbReference type="CDD" id="cd06529">
    <property type="entry name" value="S24_LexA-like"/>
    <property type="match status" value="1"/>
</dbReference>
<dbReference type="InterPro" id="IPR036286">
    <property type="entry name" value="LexA/Signal_pep-like_sf"/>
</dbReference>
<organism evidence="5 6">
    <name type="scientific">Treponema parvum</name>
    <dbReference type="NCBI Taxonomy" id="138851"/>
    <lineage>
        <taxon>Bacteria</taxon>
        <taxon>Pseudomonadati</taxon>
        <taxon>Spirochaetota</taxon>
        <taxon>Spirochaetia</taxon>
        <taxon>Spirochaetales</taxon>
        <taxon>Treponemataceae</taxon>
        <taxon>Treponema</taxon>
    </lineage>
</organism>
<accession>A0A975F0U8</accession>
<reference evidence="5" key="2">
    <citation type="journal article" date="2021" name="Microbiol. Resour. Announc.">
        <title>Complete Genome Sequences of Three Human Oral Treponema parvum Isolates.</title>
        <authorList>
            <person name="Zeng H."/>
            <person name="Watt R.M."/>
        </authorList>
    </citation>
    <scope>NUCLEOTIDE SEQUENCE</scope>
    <source>
        <strain evidence="5">ATCC 700773</strain>
    </source>
</reference>
<evidence type="ECO:0000259" key="4">
    <source>
        <dbReference type="Pfam" id="PF00717"/>
    </source>
</evidence>
<evidence type="ECO:0000256" key="3">
    <source>
        <dbReference type="ARBA" id="ARBA00023163"/>
    </source>
</evidence>
<dbReference type="PANTHER" id="PTHR40661">
    <property type="match status" value="1"/>
</dbReference>
<dbReference type="AlphaFoldDB" id="A0A975F0U8"/>
<name>A0A975F0U8_9SPIR</name>
<keyword evidence="2" id="KW-0238">DNA-binding</keyword>
<dbReference type="Pfam" id="PF00717">
    <property type="entry name" value="Peptidase_S24"/>
    <property type="match status" value="1"/>
</dbReference>
<evidence type="ECO:0000256" key="1">
    <source>
        <dbReference type="ARBA" id="ARBA00023015"/>
    </source>
</evidence>
<protein>
    <submittedName>
        <fullName evidence="5">S24 family peptidase</fullName>
    </submittedName>
</protein>
<dbReference type="Gene3D" id="2.10.109.10">
    <property type="entry name" value="Umud Fragment, subunit A"/>
    <property type="match status" value="1"/>
</dbReference>
<reference evidence="5" key="1">
    <citation type="submission" date="2020-05" db="EMBL/GenBank/DDBJ databases">
        <authorList>
            <person name="Zeng H."/>
            <person name="Chan Y.K."/>
            <person name="Watt R.M."/>
        </authorList>
    </citation>
    <scope>NUCLEOTIDE SEQUENCE</scope>
    <source>
        <strain evidence="5">ATCC 700773</strain>
    </source>
</reference>
<gene>
    <name evidence="5" type="ORF">HRI96_07270</name>
</gene>
<evidence type="ECO:0000313" key="5">
    <source>
        <dbReference type="EMBL" id="QTQ12009.1"/>
    </source>
</evidence>
<keyword evidence="3" id="KW-0804">Transcription</keyword>
<keyword evidence="1" id="KW-0805">Transcription regulation</keyword>
<feature type="domain" description="Peptidase S24/S26A/S26B/S26C" evidence="4">
    <location>
        <begin position="4"/>
        <end position="123"/>
    </location>
</feature>
<dbReference type="GO" id="GO:0003677">
    <property type="term" value="F:DNA binding"/>
    <property type="evidence" value="ECO:0007669"/>
    <property type="project" value="UniProtKB-KW"/>
</dbReference>